<evidence type="ECO:0000313" key="2">
    <source>
        <dbReference type="EMBL" id="CAB3260813.1"/>
    </source>
</evidence>
<reference evidence="2" key="1">
    <citation type="submission" date="2020-04" db="EMBL/GenBank/DDBJ databases">
        <authorList>
            <person name="Neveu A P."/>
        </authorList>
    </citation>
    <scope>NUCLEOTIDE SEQUENCE</scope>
    <source>
        <tissue evidence="2">Whole embryo</tissue>
    </source>
</reference>
<proteinExistence type="evidence at transcript level"/>
<dbReference type="PANTHER" id="PTHR46723:SF1">
    <property type="entry name" value="LEUCINE-RICH REPEAT AND IQ DOMAIN-CONTAINING PROTEIN 3"/>
    <property type="match status" value="1"/>
</dbReference>
<accession>A0A6F9DH95</accession>
<organism evidence="2">
    <name type="scientific">Phallusia mammillata</name>
    <dbReference type="NCBI Taxonomy" id="59560"/>
    <lineage>
        <taxon>Eukaryota</taxon>
        <taxon>Metazoa</taxon>
        <taxon>Chordata</taxon>
        <taxon>Tunicata</taxon>
        <taxon>Ascidiacea</taxon>
        <taxon>Phlebobranchia</taxon>
        <taxon>Ascidiidae</taxon>
        <taxon>Phallusia</taxon>
    </lineage>
</organism>
<feature type="region of interest" description="Disordered" evidence="1">
    <location>
        <begin position="544"/>
        <end position="581"/>
    </location>
</feature>
<feature type="region of interest" description="Disordered" evidence="1">
    <location>
        <begin position="43"/>
        <end position="70"/>
    </location>
</feature>
<dbReference type="AlphaFoldDB" id="A0A6F9DH95"/>
<gene>
    <name evidence="2" type="primary">LOC100176074-002</name>
</gene>
<dbReference type="EMBL" id="LR786413">
    <property type="protein sequence ID" value="CAB3260813.1"/>
    <property type="molecule type" value="mRNA"/>
</dbReference>
<feature type="region of interest" description="Disordered" evidence="1">
    <location>
        <begin position="138"/>
        <end position="165"/>
    </location>
</feature>
<protein>
    <submittedName>
        <fullName evidence="2">Uncharacterized protein LOC100176074</fullName>
    </submittedName>
</protein>
<name>A0A6F9DH95_9ASCI</name>
<evidence type="ECO:0000256" key="1">
    <source>
        <dbReference type="SAM" id="MobiDB-lite"/>
    </source>
</evidence>
<dbReference type="InterPro" id="IPR052859">
    <property type="entry name" value="LRR-IQ_domain_protein"/>
</dbReference>
<feature type="region of interest" description="Disordered" evidence="1">
    <location>
        <begin position="509"/>
        <end position="528"/>
    </location>
</feature>
<dbReference type="PANTHER" id="PTHR46723">
    <property type="entry name" value="LEUCINE-RICH REPEAT AND IQ DOMAIN-CONTAINING PROTEIN 3"/>
    <property type="match status" value="1"/>
</dbReference>
<feature type="compositionally biased region" description="Polar residues" evidence="1">
    <location>
        <begin position="568"/>
        <end position="581"/>
    </location>
</feature>
<sequence length="581" mass="65648">MYNIYFFVFSQKLKKMSLRSQTHTTPGGSQAGEAIGLDYDTYLRNRRPGSKTPSGAAHTQPMTPKQLDANKTDNKESLILKDFPTSLHINLAKLEQNALRSFDNSPDEGITIHVHHETGLPAKSLFSKPLTVTFLQDEQRDSPQKFSAPVSTPATAPSKKREPVTVQQMLGPTKALVRPGLNQPHPVLGTLIEGGRDKQMREVAVQCQPDVEVPNHEWRIHDKAFEIGGGKPTLAEIEPTQEHLIMNREAGRDIREAIEYWHEQEYSKPRPQAKKHNPSPRLRDNVSLATLMAVSKAYRDRDKNDLISMKVDRVMRIQQERMQAKHIVTAYKEEKRSTAMSQRQEDRLRIAEALQQQEINKNAYVEYAQERKERALQRHRTRHAELMFASDFGNQHTSVSNALIRHDRQAAKEDVKADKEDIVSGVKMQLSEQAELVRRYMEHKQISRQMKSGQEKSKFDTQILQETNDRLLAAKQRVAGIKARKAAVQAFHHSLPATANASSWPVVVSRNHPQQNDPDNPNHDALPKVKTSTAPVLRIHEADHVNDTLELPPVPPFPSASGDMVSPRQLSNVSSTLAVQS</sequence>